<feature type="region of interest" description="Disordered" evidence="3">
    <location>
        <begin position="1"/>
        <end position="21"/>
    </location>
</feature>
<dbReference type="Gene3D" id="1.10.10.60">
    <property type="entry name" value="Homeodomain-like"/>
    <property type="match status" value="1"/>
</dbReference>
<reference evidence="5 6" key="1">
    <citation type="journal article" date="2014" name="Int. J. Syst. Evol. Microbiol.">
        <title>Solimonas terrae sp. nov., isolated from soil.</title>
        <authorList>
            <person name="Kim S.J."/>
            <person name="Moon J.Y."/>
            <person name="Weon H.Y."/>
            <person name="Ahn J.H."/>
            <person name="Chen W.M."/>
            <person name="Kwon S.W."/>
        </authorList>
    </citation>
    <scope>NUCLEOTIDE SEQUENCE [LARGE SCALE GENOMIC DNA]</scope>
    <source>
        <strain evidence="5 6">KIS83-12</strain>
    </source>
</reference>
<dbReference type="RefSeq" id="WP_166255206.1">
    <property type="nucleotide sequence ID" value="NZ_JAAMOW010000004.1"/>
</dbReference>
<dbReference type="InterPro" id="IPR001647">
    <property type="entry name" value="HTH_TetR"/>
</dbReference>
<protein>
    <submittedName>
        <fullName evidence="5">TetR/AcrR family transcriptional regulator</fullName>
    </submittedName>
</protein>
<dbReference type="SUPFAM" id="SSF48498">
    <property type="entry name" value="Tetracyclin repressor-like, C-terminal domain"/>
    <property type="match status" value="1"/>
</dbReference>
<dbReference type="Pfam" id="PF00440">
    <property type="entry name" value="TetR_N"/>
    <property type="match status" value="1"/>
</dbReference>
<organism evidence="5 6">
    <name type="scientific">Solimonas terrae</name>
    <dbReference type="NCBI Taxonomy" id="1396819"/>
    <lineage>
        <taxon>Bacteria</taxon>
        <taxon>Pseudomonadati</taxon>
        <taxon>Pseudomonadota</taxon>
        <taxon>Gammaproteobacteria</taxon>
        <taxon>Nevskiales</taxon>
        <taxon>Nevskiaceae</taxon>
        <taxon>Solimonas</taxon>
    </lineage>
</organism>
<evidence type="ECO:0000256" key="2">
    <source>
        <dbReference type="PROSITE-ProRule" id="PRU00335"/>
    </source>
</evidence>
<dbReference type="Gene3D" id="1.10.357.10">
    <property type="entry name" value="Tetracycline Repressor, domain 2"/>
    <property type="match status" value="1"/>
</dbReference>
<comment type="caution">
    <text evidence="5">The sequence shown here is derived from an EMBL/GenBank/DDBJ whole genome shotgun (WGS) entry which is preliminary data.</text>
</comment>
<sequence>MQQDMQISGKKQMRAGAHSASAARVGRPPAVSVQAIVAAAIELGLDTVTFKQIADRLGVAQATLYRHVHNRDELVRLAAFQITLARRLPDGEHEHWSALAERYAESLFEAFVGEPQLIAELLRGRLGPHAEVDILEQFVEALGEHGFTINESASLFHSLGMLTIGAASGAIGLNASLQNGEPWHRLMRTTLAERDEDELPHARAVLTNIAESSLLIDWRGALRALLAGIAVSRGEKLPVRAPRAARSS</sequence>
<feature type="DNA-binding region" description="H-T-H motif" evidence="2">
    <location>
        <begin position="49"/>
        <end position="68"/>
    </location>
</feature>
<keyword evidence="1 2" id="KW-0238">DNA-binding</keyword>
<evidence type="ECO:0000313" key="6">
    <source>
        <dbReference type="Proteomes" id="UP000472676"/>
    </source>
</evidence>
<dbReference type="Proteomes" id="UP000472676">
    <property type="component" value="Unassembled WGS sequence"/>
</dbReference>
<dbReference type="InterPro" id="IPR009057">
    <property type="entry name" value="Homeodomain-like_sf"/>
</dbReference>
<accession>A0A6M2BRN3</accession>
<name>A0A6M2BRN3_9GAMM</name>
<proteinExistence type="predicted"/>
<keyword evidence="6" id="KW-1185">Reference proteome</keyword>
<dbReference type="InterPro" id="IPR036271">
    <property type="entry name" value="Tet_transcr_reg_TetR-rel_C_sf"/>
</dbReference>
<dbReference type="GO" id="GO:0003677">
    <property type="term" value="F:DNA binding"/>
    <property type="evidence" value="ECO:0007669"/>
    <property type="project" value="UniProtKB-UniRule"/>
</dbReference>
<feature type="domain" description="HTH tetR-type" evidence="4">
    <location>
        <begin position="26"/>
        <end position="86"/>
    </location>
</feature>
<dbReference type="AlphaFoldDB" id="A0A6M2BRN3"/>
<dbReference type="SUPFAM" id="SSF46689">
    <property type="entry name" value="Homeodomain-like"/>
    <property type="match status" value="1"/>
</dbReference>
<evidence type="ECO:0000256" key="3">
    <source>
        <dbReference type="SAM" id="MobiDB-lite"/>
    </source>
</evidence>
<evidence type="ECO:0000259" key="4">
    <source>
        <dbReference type="PROSITE" id="PS50977"/>
    </source>
</evidence>
<dbReference type="EMBL" id="JAAMOW010000004">
    <property type="protein sequence ID" value="NGY04905.1"/>
    <property type="molecule type" value="Genomic_DNA"/>
</dbReference>
<dbReference type="PROSITE" id="PS50977">
    <property type="entry name" value="HTH_TETR_2"/>
    <property type="match status" value="1"/>
</dbReference>
<evidence type="ECO:0000313" key="5">
    <source>
        <dbReference type="EMBL" id="NGY04905.1"/>
    </source>
</evidence>
<evidence type="ECO:0000256" key="1">
    <source>
        <dbReference type="ARBA" id="ARBA00023125"/>
    </source>
</evidence>
<gene>
    <name evidence="5" type="ORF">G7Y85_09010</name>
</gene>